<dbReference type="STRING" id="318479.A0A158Q6H1"/>
<protein>
    <submittedName>
        <fullName evidence="1 4">Uncharacterized protein</fullName>
    </submittedName>
</protein>
<accession>A0A158Q6H1</accession>
<dbReference type="SUPFAM" id="SSF56672">
    <property type="entry name" value="DNA/RNA polymerases"/>
    <property type="match status" value="1"/>
</dbReference>
<proteinExistence type="predicted"/>
<gene>
    <name evidence="1" type="ORF">DME_LOCUS3615</name>
</gene>
<dbReference type="WBParaSite" id="DME_0001009301-mRNA-1">
    <property type="protein sequence ID" value="DME_0001009301-mRNA-1"/>
    <property type="gene ID" value="DME_0001009301"/>
</dbReference>
<evidence type="ECO:0000313" key="2">
    <source>
        <dbReference type="Proteomes" id="UP000038040"/>
    </source>
</evidence>
<evidence type="ECO:0000313" key="4">
    <source>
        <dbReference type="WBParaSite" id="DME_0001009301-mRNA-1"/>
    </source>
</evidence>
<dbReference type="Proteomes" id="UP000274756">
    <property type="component" value="Unassembled WGS sequence"/>
</dbReference>
<dbReference type="AlphaFoldDB" id="A0A158Q6H1"/>
<evidence type="ECO:0000313" key="1">
    <source>
        <dbReference type="EMBL" id="VDN53642.1"/>
    </source>
</evidence>
<organism evidence="2 4">
    <name type="scientific">Dracunculus medinensis</name>
    <name type="common">Guinea worm</name>
    <dbReference type="NCBI Taxonomy" id="318479"/>
    <lineage>
        <taxon>Eukaryota</taxon>
        <taxon>Metazoa</taxon>
        <taxon>Ecdysozoa</taxon>
        <taxon>Nematoda</taxon>
        <taxon>Chromadorea</taxon>
        <taxon>Rhabditida</taxon>
        <taxon>Spirurina</taxon>
        <taxon>Dracunculoidea</taxon>
        <taxon>Dracunculidae</taxon>
        <taxon>Dracunculus</taxon>
    </lineage>
</organism>
<evidence type="ECO:0000313" key="3">
    <source>
        <dbReference type="Proteomes" id="UP000274756"/>
    </source>
</evidence>
<keyword evidence="3" id="KW-1185">Reference proteome</keyword>
<dbReference type="InterPro" id="IPR043502">
    <property type="entry name" value="DNA/RNA_pol_sf"/>
</dbReference>
<dbReference type="EMBL" id="UYYG01000157">
    <property type="protein sequence ID" value="VDN53642.1"/>
    <property type="molecule type" value="Genomic_DNA"/>
</dbReference>
<sequence length="222" mass="26890">MKRLSSTRSPKERKNFASNELTSRLEFKETELTELNISTFGTRHHTDFLYFKLGPMIRGIYIVSQINSDRDQFWKLECIGIHEQPYDYDDERALEQFKENIIRINPRQQEFEQYHRIIKNQLRSDIIEKIEPYMDQVLFRFRMLRKAIMADIEKAFLPIELHLEDRNCTRFLWLKDINKGVTEENLQCYRFKRVPFGVISSLFLLSAINYHLESRKTWRDLN</sequence>
<reference evidence="1 3" key="2">
    <citation type="submission" date="2018-11" db="EMBL/GenBank/DDBJ databases">
        <authorList>
            <consortium name="Pathogen Informatics"/>
        </authorList>
    </citation>
    <scope>NUCLEOTIDE SEQUENCE [LARGE SCALE GENOMIC DNA]</scope>
</reference>
<dbReference type="OrthoDB" id="5873130at2759"/>
<reference evidence="4" key="1">
    <citation type="submission" date="2016-04" db="UniProtKB">
        <authorList>
            <consortium name="WormBaseParasite"/>
        </authorList>
    </citation>
    <scope>IDENTIFICATION</scope>
</reference>
<name>A0A158Q6H1_DRAME</name>
<dbReference type="Proteomes" id="UP000038040">
    <property type="component" value="Unplaced"/>
</dbReference>